<evidence type="ECO:0000256" key="2">
    <source>
        <dbReference type="ARBA" id="ARBA00023125"/>
    </source>
</evidence>
<accession>A0A366JAC1</accession>
<dbReference type="RefSeq" id="WP_113916171.1">
    <property type="nucleotide sequence ID" value="NZ_QNSE01000005.1"/>
</dbReference>
<dbReference type="AlphaFoldDB" id="A0A366JAC1"/>
<proteinExistence type="predicted"/>
<dbReference type="InterPro" id="IPR009057">
    <property type="entry name" value="Homeodomain-like_sf"/>
</dbReference>
<dbReference type="PROSITE" id="PS00041">
    <property type="entry name" value="HTH_ARAC_FAMILY_1"/>
    <property type="match status" value="1"/>
</dbReference>
<dbReference type="PRINTS" id="PR00032">
    <property type="entry name" value="HTHARAC"/>
</dbReference>
<feature type="domain" description="HTH araC/xylS-type" evidence="4">
    <location>
        <begin position="190"/>
        <end position="287"/>
    </location>
</feature>
<dbReference type="InterPro" id="IPR018060">
    <property type="entry name" value="HTH_AraC"/>
</dbReference>
<dbReference type="GO" id="GO:0043565">
    <property type="term" value="F:sequence-specific DNA binding"/>
    <property type="evidence" value="ECO:0007669"/>
    <property type="project" value="InterPro"/>
</dbReference>
<dbReference type="InterPro" id="IPR020449">
    <property type="entry name" value="Tscrpt_reg_AraC-type_HTH"/>
</dbReference>
<keyword evidence="2 5" id="KW-0238">DNA-binding</keyword>
<name>A0A366JAC1_9GAMM</name>
<sequence>MSFHSVEQIATFEQFNLDFDPSSWVRTVNHHFDEDTSIVNVHQPGLYISMIGKCQCQTLNKGMDKKRDYSHNYMVALVDESCPSYMSFQSDSTWQTFSIHLSLEHLGKRSILPELTTNVPHNVPQVRLAEAGPIPVDILQCCEAVWDCELQGFERELFIKAKAQEVLALFLHQHRLKSQATQNIRIDQLNYALNHVQMNLQLDWPLSAVARLAGSNRTYVKQDIKQLLGMSFRDWLRKIRIETAQKRLASSQPITDIAHDIGFKSQAHFATLFKSEVGVTPSEYRQALFIRHSA</sequence>
<evidence type="ECO:0000313" key="6">
    <source>
        <dbReference type="Proteomes" id="UP000252792"/>
    </source>
</evidence>
<gene>
    <name evidence="5" type="ORF">DFP80_105127</name>
</gene>
<dbReference type="Pfam" id="PF12833">
    <property type="entry name" value="HTH_18"/>
    <property type="match status" value="1"/>
</dbReference>
<evidence type="ECO:0000313" key="5">
    <source>
        <dbReference type="EMBL" id="RBP83807.1"/>
    </source>
</evidence>
<evidence type="ECO:0000256" key="1">
    <source>
        <dbReference type="ARBA" id="ARBA00023015"/>
    </source>
</evidence>
<dbReference type="PANTHER" id="PTHR46796:SF7">
    <property type="entry name" value="ARAC FAMILY TRANSCRIPTIONAL REGULATOR"/>
    <property type="match status" value="1"/>
</dbReference>
<organism evidence="5 6">
    <name type="scientific">Marinomonas rhizomae</name>
    <dbReference type="NCBI Taxonomy" id="491948"/>
    <lineage>
        <taxon>Bacteria</taxon>
        <taxon>Pseudomonadati</taxon>
        <taxon>Pseudomonadota</taxon>
        <taxon>Gammaproteobacteria</taxon>
        <taxon>Oceanospirillales</taxon>
        <taxon>Oceanospirillaceae</taxon>
        <taxon>Marinomonas</taxon>
    </lineage>
</organism>
<evidence type="ECO:0000256" key="3">
    <source>
        <dbReference type="ARBA" id="ARBA00023163"/>
    </source>
</evidence>
<dbReference type="GO" id="GO:0003700">
    <property type="term" value="F:DNA-binding transcription factor activity"/>
    <property type="evidence" value="ECO:0007669"/>
    <property type="project" value="InterPro"/>
</dbReference>
<dbReference type="SUPFAM" id="SSF46689">
    <property type="entry name" value="Homeodomain-like"/>
    <property type="match status" value="1"/>
</dbReference>
<dbReference type="OrthoDB" id="345413at2"/>
<dbReference type="SMART" id="SM00342">
    <property type="entry name" value="HTH_ARAC"/>
    <property type="match status" value="1"/>
</dbReference>
<dbReference type="Gene3D" id="1.10.10.60">
    <property type="entry name" value="Homeodomain-like"/>
    <property type="match status" value="1"/>
</dbReference>
<keyword evidence="6" id="KW-1185">Reference proteome</keyword>
<dbReference type="InterPro" id="IPR018062">
    <property type="entry name" value="HTH_AraC-typ_CS"/>
</dbReference>
<comment type="caution">
    <text evidence="5">The sequence shown here is derived from an EMBL/GenBank/DDBJ whole genome shotgun (WGS) entry which is preliminary data.</text>
</comment>
<dbReference type="PROSITE" id="PS01124">
    <property type="entry name" value="HTH_ARAC_FAMILY_2"/>
    <property type="match status" value="1"/>
</dbReference>
<dbReference type="PANTHER" id="PTHR46796">
    <property type="entry name" value="HTH-TYPE TRANSCRIPTIONAL ACTIVATOR RHAS-RELATED"/>
    <property type="match status" value="1"/>
</dbReference>
<reference evidence="5 6" key="1">
    <citation type="submission" date="2018-06" db="EMBL/GenBank/DDBJ databases">
        <title>Genomic Encyclopedia of Type Strains, Phase III (KMG-III): the genomes of soil and plant-associated and newly described type strains.</title>
        <authorList>
            <person name="Whitman W."/>
        </authorList>
    </citation>
    <scope>NUCLEOTIDE SEQUENCE [LARGE SCALE GENOMIC DNA]</scope>
    <source>
        <strain evidence="5 6">CECT 7377</strain>
    </source>
</reference>
<keyword evidence="3" id="KW-0804">Transcription</keyword>
<dbReference type="InterPro" id="IPR050204">
    <property type="entry name" value="AraC_XylS_family_regulators"/>
</dbReference>
<evidence type="ECO:0000259" key="4">
    <source>
        <dbReference type="PROSITE" id="PS01124"/>
    </source>
</evidence>
<dbReference type="Proteomes" id="UP000252792">
    <property type="component" value="Unassembled WGS sequence"/>
</dbReference>
<keyword evidence="1" id="KW-0805">Transcription regulation</keyword>
<protein>
    <submittedName>
        <fullName evidence="5">AraC-like DNA-binding protein</fullName>
    </submittedName>
</protein>
<dbReference type="EMBL" id="QNSE01000005">
    <property type="protein sequence ID" value="RBP83807.1"/>
    <property type="molecule type" value="Genomic_DNA"/>
</dbReference>